<dbReference type="AlphaFoldDB" id="A0A1V8TIV1"/>
<comment type="similarity">
    <text evidence="2">Belongs to the transcriptional coactivator PC4 family.</text>
</comment>
<keyword evidence="6" id="KW-0539">Nucleus</keyword>
<feature type="compositionally biased region" description="Low complexity" evidence="7">
    <location>
        <begin position="35"/>
        <end position="48"/>
    </location>
</feature>
<evidence type="ECO:0000256" key="4">
    <source>
        <dbReference type="ARBA" id="ARBA00023125"/>
    </source>
</evidence>
<evidence type="ECO:0000256" key="6">
    <source>
        <dbReference type="ARBA" id="ARBA00023242"/>
    </source>
</evidence>
<feature type="region of interest" description="Disordered" evidence="7">
    <location>
        <begin position="124"/>
        <end position="197"/>
    </location>
</feature>
<accession>A0A1V8TIV1</accession>
<keyword evidence="3" id="KW-0805">Transcription regulation</keyword>
<evidence type="ECO:0000256" key="5">
    <source>
        <dbReference type="ARBA" id="ARBA00023163"/>
    </source>
</evidence>
<dbReference type="SUPFAM" id="SSF54447">
    <property type="entry name" value="ssDNA-binding transcriptional regulator domain"/>
    <property type="match status" value="1"/>
</dbReference>
<comment type="caution">
    <text evidence="9">The sequence shown here is derived from an EMBL/GenBank/DDBJ whole genome shotgun (WGS) entry which is preliminary data.</text>
</comment>
<dbReference type="GO" id="GO:0060261">
    <property type="term" value="P:positive regulation of transcription initiation by RNA polymerase II"/>
    <property type="evidence" value="ECO:0007669"/>
    <property type="project" value="InterPro"/>
</dbReference>
<dbReference type="InterPro" id="IPR003173">
    <property type="entry name" value="PC4_C"/>
</dbReference>
<dbReference type="InterPro" id="IPR009044">
    <property type="entry name" value="ssDNA-bd_transcriptional_reg"/>
</dbReference>
<gene>
    <name evidence="9" type="ORF">B0A48_05563</name>
</gene>
<keyword evidence="10" id="KW-1185">Reference proteome</keyword>
<comment type="subcellular location">
    <subcellularLocation>
        <location evidence="1">Nucleus</location>
    </subcellularLocation>
</comment>
<feature type="compositionally biased region" description="Acidic residues" evidence="7">
    <location>
        <begin position="146"/>
        <end position="171"/>
    </location>
</feature>
<keyword evidence="5" id="KW-0804">Transcription</keyword>
<sequence>MASKTKPASRKRSAPSEEVDDLPTETAPKSKKSKASTASKPKTSNSTSDLNRSRQTDDDGNDFWELSRTKRVQISEFKGITMVGIREFYEKDGKWLPGKKGISLTTEQFNAVVEALPQIEASLKEKDIDMPRPDYSAAIPAAATKEEDDDEDDDNDDVEEDDEAEDDDEEDVKPPVARNNAAKKKKPNHEETSDEDD</sequence>
<proteinExistence type="inferred from homology"/>
<dbReference type="InterPro" id="IPR045125">
    <property type="entry name" value="Sub1/Tcp4-like"/>
</dbReference>
<evidence type="ECO:0000256" key="1">
    <source>
        <dbReference type="ARBA" id="ARBA00004123"/>
    </source>
</evidence>
<organism evidence="9 10">
    <name type="scientific">Cryoendolithus antarcticus</name>
    <dbReference type="NCBI Taxonomy" id="1507870"/>
    <lineage>
        <taxon>Eukaryota</taxon>
        <taxon>Fungi</taxon>
        <taxon>Dikarya</taxon>
        <taxon>Ascomycota</taxon>
        <taxon>Pezizomycotina</taxon>
        <taxon>Dothideomycetes</taxon>
        <taxon>Dothideomycetidae</taxon>
        <taxon>Cladosporiales</taxon>
        <taxon>Cladosporiaceae</taxon>
        <taxon>Cryoendolithus</taxon>
    </lineage>
</organism>
<evidence type="ECO:0000256" key="7">
    <source>
        <dbReference type="SAM" id="MobiDB-lite"/>
    </source>
</evidence>
<name>A0A1V8TIV1_9PEZI</name>
<evidence type="ECO:0000313" key="9">
    <source>
        <dbReference type="EMBL" id="OQO11307.1"/>
    </source>
</evidence>
<dbReference type="GO" id="GO:0003713">
    <property type="term" value="F:transcription coactivator activity"/>
    <property type="evidence" value="ECO:0007669"/>
    <property type="project" value="InterPro"/>
</dbReference>
<dbReference type="Gene3D" id="2.30.31.10">
    <property type="entry name" value="Transcriptional Coactivator Pc4, Chain A"/>
    <property type="match status" value="1"/>
</dbReference>
<dbReference type="GO" id="GO:0005634">
    <property type="term" value="C:nucleus"/>
    <property type="evidence" value="ECO:0007669"/>
    <property type="project" value="UniProtKB-SubCell"/>
</dbReference>
<evidence type="ECO:0000313" key="10">
    <source>
        <dbReference type="Proteomes" id="UP000192596"/>
    </source>
</evidence>
<dbReference type="PANTHER" id="PTHR13215">
    <property type="entry name" value="RNA POLYMERASE II TRANSCRIPTIONAL COACTIVATOR"/>
    <property type="match status" value="1"/>
</dbReference>
<evidence type="ECO:0000259" key="8">
    <source>
        <dbReference type="Pfam" id="PF02229"/>
    </source>
</evidence>
<dbReference type="OrthoDB" id="2505440at2759"/>
<dbReference type="EMBL" id="NAJO01000007">
    <property type="protein sequence ID" value="OQO11307.1"/>
    <property type="molecule type" value="Genomic_DNA"/>
</dbReference>
<dbReference type="GO" id="GO:0003677">
    <property type="term" value="F:DNA binding"/>
    <property type="evidence" value="ECO:0007669"/>
    <property type="project" value="UniProtKB-KW"/>
</dbReference>
<dbReference type="Pfam" id="PF02229">
    <property type="entry name" value="PC4"/>
    <property type="match status" value="1"/>
</dbReference>
<feature type="region of interest" description="Disordered" evidence="7">
    <location>
        <begin position="1"/>
        <end position="67"/>
    </location>
</feature>
<evidence type="ECO:0000256" key="2">
    <source>
        <dbReference type="ARBA" id="ARBA00009001"/>
    </source>
</evidence>
<evidence type="ECO:0000256" key="3">
    <source>
        <dbReference type="ARBA" id="ARBA00023015"/>
    </source>
</evidence>
<reference evidence="10" key="1">
    <citation type="submission" date="2017-03" db="EMBL/GenBank/DDBJ databases">
        <title>Genomes of endolithic fungi from Antarctica.</title>
        <authorList>
            <person name="Coleine C."/>
            <person name="Masonjones S."/>
            <person name="Stajich J.E."/>
        </authorList>
    </citation>
    <scope>NUCLEOTIDE SEQUENCE [LARGE SCALE GENOMIC DNA]</scope>
    <source>
        <strain evidence="10">CCFEE 5527</strain>
    </source>
</reference>
<keyword evidence="4" id="KW-0238">DNA-binding</keyword>
<dbReference type="Proteomes" id="UP000192596">
    <property type="component" value="Unassembled WGS sequence"/>
</dbReference>
<dbReference type="STRING" id="1507870.A0A1V8TIV1"/>
<protein>
    <recommendedName>
        <fullName evidence="8">Transcriptional coactivator p15 (PC4) C-terminal domain-containing protein</fullName>
    </recommendedName>
</protein>
<dbReference type="InParanoid" id="A0A1V8TIV1"/>
<feature type="domain" description="Transcriptional coactivator p15 (PC4) C-terminal" evidence="8">
    <location>
        <begin position="64"/>
        <end position="115"/>
    </location>
</feature>